<dbReference type="KEGG" id="mno:Mnod_5320"/>
<reference evidence="2 3" key="1">
    <citation type="submission" date="2009-01" db="EMBL/GenBank/DDBJ databases">
        <title>Complete sequence of chromosome of Methylobacterium nodulans ORS 2060.</title>
        <authorList>
            <consortium name="US DOE Joint Genome Institute"/>
            <person name="Lucas S."/>
            <person name="Copeland A."/>
            <person name="Lapidus A."/>
            <person name="Glavina del Rio T."/>
            <person name="Dalin E."/>
            <person name="Tice H."/>
            <person name="Bruce D."/>
            <person name="Goodwin L."/>
            <person name="Pitluck S."/>
            <person name="Sims D."/>
            <person name="Brettin T."/>
            <person name="Detter J.C."/>
            <person name="Han C."/>
            <person name="Larimer F."/>
            <person name="Land M."/>
            <person name="Hauser L."/>
            <person name="Kyrpides N."/>
            <person name="Ivanova N."/>
            <person name="Marx C.J."/>
            <person name="Richardson P."/>
        </authorList>
    </citation>
    <scope>NUCLEOTIDE SEQUENCE [LARGE SCALE GENOMIC DNA]</scope>
    <source>
        <strain evidence="3">LMG 21967 / CNCM I-2342 / ORS 2060</strain>
    </source>
</reference>
<gene>
    <name evidence="2" type="ordered locus">Mnod_5320</name>
</gene>
<dbReference type="RefSeq" id="WP_015931774.1">
    <property type="nucleotide sequence ID" value="NC_011894.1"/>
</dbReference>
<dbReference type="InterPro" id="IPR001048">
    <property type="entry name" value="Asp/Glu/Uridylate_kinase"/>
</dbReference>
<dbReference type="GO" id="GO:0016301">
    <property type="term" value="F:kinase activity"/>
    <property type="evidence" value="ECO:0007669"/>
    <property type="project" value="UniProtKB-KW"/>
</dbReference>
<organism evidence="2 3">
    <name type="scientific">Methylobacterium nodulans (strain LMG 21967 / CNCM I-2342 / ORS 2060)</name>
    <dbReference type="NCBI Taxonomy" id="460265"/>
    <lineage>
        <taxon>Bacteria</taxon>
        <taxon>Pseudomonadati</taxon>
        <taxon>Pseudomonadota</taxon>
        <taxon>Alphaproteobacteria</taxon>
        <taxon>Hyphomicrobiales</taxon>
        <taxon>Methylobacteriaceae</taxon>
        <taxon>Methylobacterium</taxon>
    </lineage>
</organism>
<proteinExistence type="predicted"/>
<evidence type="ECO:0000259" key="1">
    <source>
        <dbReference type="Pfam" id="PF00696"/>
    </source>
</evidence>
<feature type="domain" description="Aspartate/glutamate/uridylate kinase" evidence="1">
    <location>
        <begin position="7"/>
        <end position="144"/>
    </location>
</feature>
<evidence type="ECO:0000313" key="3">
    <source>
        <dbReference type="Proteomes" id="UP000008207"/>
    </source>
</evidence>
<dbReference type="Gene3D" id="3.40.1160.10">
    <property type="entry name" value="Acetylglutamate kinase-like"/>
    <property type="match status" value="1"/>
</dbReference>
<sequence>MAPGLSVVKLGGSLTADAVRLRTVLRGLADGAEGPAVIVPGGGPLAEAVRKAQAALAFDDALAHRLALDAMSGMARILQALEPRLTVSVDPAADLRRGRVPVWDPALLKDGHADIPECWEVTSDSLALWLAAELGAERCVLVKSAEAGDPATEGLVDAAFPRFARRFCGEIVLRGPRSERSWTPDASFRIDDAVAPRLPAHAGA</sequence>
<dbReference type="EMBL" id="CP001349">
    <property type="protein sequence ID" value="ACL60165.1"/>
    <property type="molecule type" value="Genomic_DNA"/>
</dbReference>
<dbReference type="SUPFAM" id="SSF53633">
    <property type="entry name" value="Carbamate kinase-like"/>
    <property type="match status" value="1"/>
</dbReference>
<keyword evidence="2" id="KW-0808">Transferase</keyword>
<dbReference type="InterPro" id="IPR036393">
    <property type="entry name" value="AceGlu_kinase-like_sf"/>
</dbReference>
<dbReference type="eggNOG" id="COG2054">
    <property type="taxonomic scope" value="Bacteria"/>
</dbReference>
<name>B8ILG6_METNO</name>
<protein>
    <submittedName>
        <fullName evidence="2">Aspartate/glutamate/uridylate kinase</fullName>
    </submittedName>
</protein>
<dbReference type="STRING" id="460265.Mnod_5320"/>
<accession>B8ILG6</accession>
<evidence type="ECO:0000313" key="2">
    <source>
        <dbReference type="EMBL" id="ACL60165.1"/>
    </source>
</evidence>
<dbReference type="Pfam" id="PF00696">
    <property type="entry name" value="AA_kinase"/>
    <property type="match status" value="1"/>
</dbReference>
<dbReference type="AlphaFoldDB" id="B8ILG6"/>
<keyword evidence="2" id="KW-0418">Kinase</keyword>
<dbReference type="Proteomes" id="UP000008207">
    <property type="component" value="Chromosome"/>
</dbReference>
<dbReference type="HOGENOM" id="CLU_089197_1_0_5"/>
<keyword evidence="3" id="KW-1185">Reference proteome</keyword>